<proteinExistence type="predicted"/>
<evidence type="ECO:0000313" key="2">
    <source>
        <dbReference type="Proteomes" id="UP000516105"/>
    </source>
</evidence>
<keyword evidence="2" id="KW-1185">Reference proteome</keyword>
<reference evidence="1 2" key="1">
    <citation type="submission" date="2020-08" db="EMBL/GenBank/DDBJ databases">
        <title>Genome sequence of Sphingomonas sediminicola KACC 15039T.</title>
        <authorList>
            <person name="Hyun D.-W."/>
            <person name="Bae J.-W."/>
        </authorList>
    </citation>
    <scope>NUCLEOTIDE SEQUENCE [LARGE SCALE GENOMIC DNA]</scope>
    <source>
        <strain evidence="1 2">KACC 15039</strain>
    </source>
</reference>
<accession>A0ABX6TA47</accession>
<gene>
    <name evidence="1" type="ORF">H9L14_13765</name>
</gene>
<protein>
    <submittedName>
        <fullName evidence="1">Uncharacterized protein</fullName>
    </submittedName>
</protein>
<name>A0ABX6TA47_9SPHN</name>
<dbReference type="RefSeq" id="WP_187708548.1">
    <property type="nucleotide sequence ID" value="NZ_CP060782.1"/>
</dbReference>
<dbReference type="Proteomes" id="UP000516105">
    <property type="component" value="Chromosome"/>
</dbReference>
<evidence type="ECO:0000313" key="1">
    <source>
        <dbReference type="EMBL" id="QNP45593.1"/>
    </source>
</evidence>
<sequence>MAKDVKVEAKKGDKGLIDWEIDGKKAKVSRIEFDKGDNDVLVEFKLQDTTSRKLRFDTEQPIWIHENADGQCPSPGATDKQIEVVSCDDNTLKLVNKNDKESILRYQLNFVDQANKAEPCDPEFKNGGTSAQ</sequence>
<dbReference type="EMBL" id="CP060782">
    <property type="protein sequence ID" value="QNP45593.1"/>
    <property type="molecule type" value="Genomic_DNA"/>
</dbReference>
<organism evidence="1 2">
    <name type="scientific">Sphingomonas sediminicola</name>
    <dbReference type="NCBI Taxonomy" id="386874"/>
    <lineage>
        <taxon>Bacteria</taxon>
        <taxon>Pseudomonadati</taxon>
        <taxon>Pseudomonadota</taxon>
        <taxon>Alphaproteobacteria</taxon>
        <taxon>Sphingomonadales</taxon>
        <taxon>Sphingomonadaceae</taxon>
        <taxon>Sphingomonas</taxon>
    </lineage>
</organism>